<keyword evidence="2" id="KW-0732">Signal</keyword>
<evidence type="ECO:0000313" key="5">
    <source>
        <dbReference type="Proteomes" id="UP000014216"/>
    </source>
</evidence>
<evidence type="ECO:0000256" key="1">
    <source>
        <dbReference type="SAM" id="MobiDB-lite"/>
    </source>
</evidence>
<sequence length="372" mass="41980">MEIKKYFGIFVSLKSKKCNFLVQWQKWFCLSLLCALISLPITISAATDFTGSIHSGNNDEANQKTEPIQSKPSPSDIELSKNKKQPQIITKDSKKSEVPGSDVGRVSEGSDTDYKNFFESITSLLSCIIGIVKTIIAATNKSQGAIMVLFTFVLLLLNKKLANETKKIREKDSEPKIEVYLIPARISNMIINMIIRNIGGGAARNIKWKIIADEENLKSKDIPILKMSMFKVMHYLPAKETIEFFFGETVKILSEPKLKPIKIEVSYTNDDGKNKPPEIFELNIEPYEGMQTIGRPTDYEISKSLEAIQKDLHNIATGLSTPQILTQTVEEHKKEKKAELEKNRKYLQDNKSQKTEHRAPPDGTSAALRSRR</sequence>
<name>S0FWR6_9BACT</name>
<accession>S0FWR6</accession>
<dbReference type="EMBL" id="APJX01000005">
    <property type="protein sequence ID" value="EMS79142.1"/>
    <property type="molecule type" value="Genomic_DNA"/>
</dbReference>
<evidence type="ECO:0000313" key="4">
    <source>
        <dbReference type="EMBL" id="EMS79155.1"/>
    </source>
</evidence>
<feature type="signal peptide" evidence="2">
    <location>
        <begin position="1"/>
        <end position="45"/>
    </location>
</feature>
<dbReference type="RefSeq" id="WP_006966243.1">
    <property type="nucleotide sequence ID" value="NZ_APJX01000005.1"/>
</dbReference>
<dbReference type="Proteomes" id="UP000014216">
    <property type="component" value="Unassembled WGS sequence"/>
</dbReference>
<evidence type="ECO:0000256" key="2">
    <source>
        <dbReference type="SAM" id="SignalP"/>
    </source>
</evidence>
<feature type="compositionally biased region" description="Polar residues" evidence="1">
    <location>
        <begin position="56"/>
        <end position="73"/>
    </location>
</feature>
<proteinExistence type="predicted"/>
<organism evidence="4 5">
    <name type="scientific">Desulfotignum phosphitoxidans DSM 13687</name>
    <dbReference type="NCBI Taxonomy" id="1286635"/>
    <lineage>
        <taxon>Bacteria</taxon>
        <taxon>Pseudomonadati</taxon>
        <taxon>Thermodesulfobacteriota</taxon>
        <taxon>Desulfobacteria</taxon>
        <taxon>Desulfobacterales</taxon>
        <taxon>Desulfobacteraceae</taxon>
        <taxon>Desulfotignum</taxon>
    </lineage>
</organism>
<protein>
    <submittedName>
        <fullName evidence="4">Uncharacterized protein</fullName>
    </submittedName>
</protein>
<feature type="region of interest" description="Disordered" evidence="1">
    <location>
        <begin position="56"/>
        <end position="107"/>
    </location>
</feature>
<feature type="compositionally biased region" description="Basic and acidic residues" evidence="1">
    <location>
        <begin position="330"/>
        <end position="360"/>
    </location>
</feature>
<comment type="caution">
    <text evidence="4">The sequence shown here is derived from an EMBL/GenBank/DDBJ whole genome shotgun (WGS) entry which is preliminary data.</text>
</comment>
<reference evidence="4 5" key="1">
    <citation type="journal article" date="2013" name="Genome Announc.">
        <title>Draft Genome Sequence of Desulfotignum phosphitoxidans DSM 13687 Strain FiPS-3.</title>
        <authorList>
            <person name="Poehlein A."/>
            <person name="Daniel R."/>
            <person name="Simeonova D.D."/>
        </authorList>
    </citation>
    <scope>NUCLEOTIDE SEQUENCE [LARGE SCALE GENOMIC DNA]</scope>
    <source>
        <strain evidence="4 5">DSM 13687</strain>
    </source>
</reference>
<keyword evidence="5" id="KW-1185">Reference proteome</keyword>
<feature type="region of interest" description="Disordered" evidence="1">
    <location>
        <begin position="330"/>
        <end position="372"/>
    </location>
</feature>
<dbReference type="EMBL" id="APJX01000005">
    <property type="protein sequence ID" value="EMS79155.1"/>
    <property type="molecule type" value="Genomic_DNA"/>
</dbReference>
<evidence type="ECO:0000313" key="3">
    <source>
        <dbReference type="EMBL" id="EMS79142.1"/>
    </source>
</evidence>
<feature type="chain" id="PRO_5007726769" evidence="2">
    <location>
        <begin position="46"/>
        <end position="372"/>
    </location>
</feature>
<dbReference type="AlphaFoldDB" id="S0FWR6"/>
<gene>
    <name evidence="3" type="ORF">Dpo_5c00650</name>
    <name evidence="4" type="ORF">Dpo_5c00780</name>
</gene>